<feature type="compositionally biased region" description="Basic and acidic residues" evidence="2">
    <location>
        <begin position="285"/>
        <end position="297"/>
    </location>
</feature>
<dbReference type="PROSITE" id="PS50249">
    <property type="entry name" value="MPN"/>
    <property type="match status" value="1"/>
</dbReference>
<dbReference type="InterPro" id="IPR037518">
    <property type="entry name" value="MPN"/>
</dbReference>
<feature type="region of interest" description="Disordered" evidence="2">
    <location>
        <begin position="322"/>
        <end position="343"/>
    </location>
</feature>
<dbReference type="Proteomes" id="UP000791440">
    <property type="component" value="Unassembled WGS sequence"/>
</dbReference>
<dbReference type="Gene3D" id="1.20.58.1880">
    <property type="match status" value="1"/>
</dbReference>
<evidence type="ECO:0000256" key="2">
    <source>
        <dbReference type="SAM" id="MobiDB-lite"/>
    </source>
</evidence>
<dbReference type="SUPFAM" id="SSF46689">
    <property type="entry name" value="Homeodomain-like"/>
    <property type="match status" value="1"/>
</dbReference>
<organism evidence="4 5">
    <name type="scientific">Manduca sexta</name>
    <name type="common">Tobacco hawkmoth</name>
    <name type="synonym">Tobacco hornworm</name>
    <dbReference type="NCBI Taxonomy" id="7130"/>
    <lineage>
        <taxon>Eukaryota</taxon>
        <taxon>Metazoa</taxon>
        <taxon>Ecdysozoa</taxon>
        <taxon>Arthropoda</taxon>
        <taxon>Hexapoda</taxon>
        <taxon>Insecta</taxon>
        <taxon>Pterygota</taxon>
        <taxon>Neoptera</taxon>
        <taxon>Endopterygota</taxon>
        <taxon>Lepidoptera</taxon>
        <taxon>Glossata</taxon>
        <taxon>Ditrysia</taxon>
        <taxon>Bombycoidea</taxon>
        <taxon>Sphingidae</taxon>
        <taxon>Sphinginae</taxon>
        <taxon>Sphingini</taxon>
        <taxon>Manduca</taxon>
    </lineage>
</organism>
<dbReference type="EMBL" id="JH668418">
    <property type="protein sequence ID" value="KAG6452115.1"/>
    <property type="molecule type" value="Genomic_DNA"/>
</dbReference>
<dbReference type="InterPro" id="IPR009057">
    <property type="entry name" value="Homeodomain-like_sf"/>
</dbReference>
<proteinExistence type="predicted"/>
<feature type="region of interest" description="Disordered" evidence="2">
    <location>
        <begin position="249"/>
        <end position="301"/>
    </location>
</feature>
<feature type="compositionally biased region" description="Acidic residues" evidence="2">
    <location>
        <begin position="330"/>
        <end position="342"/>
    </location>
</feature>
<comment type="caution">
    <text evidence="4">The sequence shown here is derived from an EMBL/GenBank/DDBJ whole genome shotgun (WGS) entry which is preliminary data.</text>
</comment>
<reference evidence="4" key="1">
    <citation type="journal article" date="2016" name="Insect Biochem. Mol. Biol.">
        <title>Multifaceted biological insights from a draft genome sequence of the tobacco hornworm moth, Manduca sexta.</title>
        <authorList>
            <person name="Kanost M.R."/>
            <person name="Arrese E.L."/>
            <person name="Cao X."/>
            <person name="Chen Y.R."/>
            <person name="Chellapilla S."/>
            <person name="Goldsmith M.R."/>
            <person name="Grosse-Wilde E."/>
            <person name="Heckel D.G."/>
            <person name="Herndon N."/>
            <person name="Jiang H."/>
            <person name="Papanicolaou A."/>
            <person name="Qu J."/>
            <person name="Soulages J.L."/>
            <person name="Vogel H."/>
            <person name="Walters J."/>
            <person name="Waterhouse R.M."/>
            <person name="Ahn S.J."/>
            <person name="Almeida F.C."/>
            <person name="An C."/>
            <person name="Aqrawi P."/>
            <person name="Bretschneider A."/>
            <person name="Bryant W.B."/>
            <person name="Bucks S."/>
            <person name="Chao H."/>
            <person name="Chevignon G."/>
            <person name="Christen J.M."/>
            <person name="Clarke D.F."/>
            <person name="Dittmer N.T."/>
            <person name="Ferguson L.C.F."/>
            <person name="Garavelou S."/>
            <person name="Gordon K.H.J."/>
            <person name="Gunaratna R.T."/>
            <person name="Han Y."/>
            <person name="Hauser F."/>
            <person name="He Y."/>
            <person name="Heidel-Fischer H."/>
            <person name="Hirsh A."/>
            <person name="Hu Y."/>
            <person name="Jiang H."/>
            <person name="Kalra D."/>
            <person name="Klinner C."/>
            <person name="Konig C."/>
            <person name="Kovar C."/>
            <person name="Kroll A.R."/>
            <person name="Kuwar S.S."/>
            <person name="Lee S.L."/>
            <person name="Lehman R."/>
            <person name="Li K."/>
            <person name="Li Z."/>
            <person name="Liang H."/>
            <person name="Lovelace S."/>
            <person name="Lu Z."/>
            <person name="Mansfield J.H."/>
            <person name="McCulloch K.J."/>
            <person name="Mathew T."/>
            <person name="Morton B."/>
            <person name="Muzny D.M."/>
            <person name="Neunemann D."/>
            <person name="Ongeri F."/>
            <person name="Pauchet Y."/>
            <person name="Pu L.L."/>
            <person name="Pyrousis I."/>
            <person name="Rao X.J."/>
            <person name="Redding A."/>
            <person name="Roesel C."/>
            <person name="Sanchez-Gracia A."/>
            <person name="Schaack S."/>
            <person name="Shukla A."/>
            <person name="Tetreau G."/>
            <person name="Wang Y."/>
            <person name="Xiong G.H."/>
            <person name="Traut W."/>
            <person name="Walsh T.K."/>
            <person name="Worley K.C."/>
            <person name="Wu D."/>
            <person name="Wu W."/>
            <person name="Wu Y.Q."/>
            <person name="Zhang X."/>
            <person name="Zou Z."/>
            <person name="Zucker H."/>
            <person name="Briscoe A.D."/>
            <person name="Burmester T."/>
            <person name="Clem R.J."/>
            <person name="Feyereisen R."/>
            <person name="Grimmelikhuijzen C.J.P."/>
            <person name="Hamodrakas S.J."/>
            <person name="Hansson B.S."/>
            <person name="Huguet E."/>
            <person name="Jermiin L.S."/>
            <person name="Lan Q."/>
            <person name="Lehman H.K."/>
            <person name="Lorenzen M."/>
            <person name="Merzendorfer H."/>
            <person name="Michalopoulos I."/>
            <person name="Morton D.B."/>
            <person name="Muthukrishnan S."/>
            <person name="Oakeshott J.G."/>
            <person name="Palmer W."/>
            <person name="Park Y."/>
            <person name="Passarelli A.L."/>
            <person name="Rozas J."/>
            <person name="Schwartz L.M."/>
            <person name="Smith W."/>
            <person name="Southgate A."/>
            <person name="Vilcinskas A."/>
            <person name="Vogt R."/>
            <person name="Wang P."/>
            <person name="Werren J."/>
            <person name="Yu X.Q."/>
            <person name="Zhou J.J."/>
            <person name="Brown S.J."/>
            <person name="Scherer S.E."/>
            <person name="Richards S."/>
            <person name="Blissard G.W."/>
        </authorList>
    </citation>
    <scope>NUCLEOTIDE SEQUENCE</scope>
</reference>
<evidence type="ECO:0000313" key="5">
    <source>
        <dbReference type="Proteomes" id="UP000791440"/>
    </source>
</evidence>
<feature type="compositionally biased region" description="Basic and acidic residues" evidence="2">
    <location>
        <begin position="264"/>
        <end position="278"/>
    </location>
</feature>
<reference evidence="4" key="2">
    <citation type="submission" date="2020-12" db="EMBL/GenBank/DDBJ databases">
        <authorList>
            <person name="Kanost M."/>
        </authorList>
    </citation>
    <scope>NUCLEOTIDE SEQUENCE</scope>
</reference>
<dbReference type="SUPFAM" id="SSF102712">
    <property type="entry name" value="JAB1/MPN domain"/>
    <property type="match status" value="1"/>
</dbReference>
<dbReference type="OrthoDB" id="7464992at2759"/>
<dbReference type="InterPro" id="IPR050242">
    <property type="entry name" value="JAMM_MPN+_peptidase_M67A"/>
</dbReference>
<evidence type="ECO:0000313" key="4">
    <source>
        <dbReference type="EMBL" id="KAG6452115.1"/>
    </source>
</evidence>
<name>A0A921Z710_MANSE</name>
<dbReference type="Gene3D" id="3.40.140.10">
    <property type="entry name" value="Cytidine Deaminase, domain 2"/>
    <property type="match status" value="1"/>
</dbReference>
<dbReference type="GO" id="GO:0005634">
    <property type="term" value="C:nucleus"/>
    <property type="evidence" value="ECO:0007669"/>
    <property type="project" value="UniProtKB-SubCell"/>
</dbReference>
<gene>
    <name evidence="4" type="ORF">O3G_MSEX007476</name>
</gene>
<accession>A0A921Z710</accession>
<evidence type="ECO:0000259" key="3">
    <source>
        <dbReference type="PROSITE" id="PS50249"/>
    </source>
</evidence>
<comment type="subcellular location">
    <subcellularLocation>
        <location evidence="1">Nucleus</location>
    </subcellularLocation>
</comment>
<keyword evidence="5" id="KW-1185">Reference proteome</keyword>
<sequence length="671" mass="74595">MADEDEIDILGDFSFNSCFAQNDQGIPSCSNREDTVHPQWLMDSTDTNWYDKQSKNQHRLKNGAPRKLLGNNSSNQFKNNVHTEWNATEKELLVKEMAKYGRNVHKISQTLKTKTVAEIQALIEAEYGVNLEVSTIGRVKSGGTTSIVQDGVVADSNVGMDSVLSMITTGSPTINVTRMEPYYKNKVFKKKSKNSILRPDALAKPEILISPSEILYEDDLIIGSTESVGSDLDVADMLTMNMEKYKAKAKVERKIGNHRRKVSKNYDKRPRNRSKDLLKSPLGRQRKDSGLSDDSGKSPKMQIVLGSGQALPLSEGEQVIKIEKKKDSEPDSDIEVDIDSDNEVNLKNKAKEPVPKPSSDEAPIAVPLTRFERMPRRQKKIHLDGGGGYTIMHTDSGDLYTVGEEPKRERHPKKQPIHLIQCRVYNADKPAPCVVRAHVSALLAMDWHAHLSRAEVMGLVGGEYDERGADCVDVRLRSYAPAAAAAAATHCDMCPVSQAAAAARLCGRGQAAAAWHHSHPSFAAAPSRVDLRTQRALQRALERPRRPLLGLITSQHWPPGRTASHYRCIRVEEDEPTTGEPVGYQLKVALVPDLDTATLPSFLQELRDILLEHAPAEEFRVDLTVDVCPQANITYLEKFLSSARHHLHSAGYADDDPIVIQLLHGIRDIFR</sequence>
<dbReference type="EMBL" id="JH668418">
    <property type="protein sequence ID" value="KAG6452114.1"/>
    <property type="molecule type" value="Genomic_DNA"/>
</dbReference>
<dbReference type="PANTHER" id="PTHR10410">
    <property type="entry name" value="EUKARYOTIC TRANSLATION INITIATION FACTOR 3 -RELATED"/>
    <property type="match status" value="1"/>
</dbReference>
<evidence type="ECO:0000256" key="1">
    <source>
        <dbReference type="ARBA" id="ARBA00004123"/>
    </source>
</evidence>
<feature type="domain" description="MPN" evidence="3">
    <location>
        <begin position="435"/>
        <end position="568"/>
    </location>
</feature>
<dbReference type="AlphaFoldDB" id="A0A921Z710"/>
<protein>
    <recommendedName>
        <fullName evidence="3">MPN domain-containing protein</fullName>
    </recommendedName>
</protein>